<dbReference type="InterPro" id="IPR008927">
    <property type="entry name" value="6-PGluconate_DH-like_C_sf"/>
</dbReference>
<dbReference type="PANTHER" id="PTHR11645:SF0">
    <property type="entry name" value="PYRROLINE-5-CARBOXYLATE REDUCTASE 3"/>
    <property type="match status" value="1"/>
</dbReference>
<evidence type="ECO:0000313" key="8">
    <source>
        <dbReference type="EMBL" id="OAP59706.1"/>
    </source>
</evidence>
<dbReference type="EMBL" id="LVYI01000005">
    <property type="protein sequence ID" value="OAP59706.1"/>
    <property type="molecule type" value="Genomic_DNA"/>
</dbReference>
<reference evidence="8 9" key="1">
    <citation type="submission" date="2016-04" db="EMBL/GenBank/DDBJ databases">
        <title>Draft genome of Fonsecaea erecta CBS 125763.</title>
        <authorList>
            <person name="Weiss V.A."/>
            <person name="Vicente V.A."/>
            <person name="Raittz R.T."/>
            <person name="Moreno L.F."/>
            <person name="De Souza E.M."/>
            <person name="Pedrosa F.O."/>
            <person name="Steffens M.B."/>
            <person name="Faoro H."/>
            <person name="Tadra-Sfeir M.Z."/>
            <person name="Najafzadeh M.J."/>
            <person name="Felipe M.S."/>
            <person name="Teixeira M."/>
            <person name="Sun J."/>
            <person name="Xi L."/>
            <person name="Gomes R."/>
            <person name="De Azevedo C.M."/>
            <person name="Salgado C.G."/>
            <person name="Da Silva M.B."/>
            <person name="Nascimento M.F."/>
            <person name="Queiroz-Telles F."/>
            <person name="Attili D.S."/>
            <person name="Gorbushina A."/>
        </authorList>
    </citation>
    <scope>NUCLEOTIDE SEQUENCE [LARGE SCALE GENOMIC DNA]</scope>
    <source>
        <strain evidence="8 9">CBS 125763</strain>
    </source>
</reference>
<dbReference type="STRING" id="1367422.A0A178ZJX5"/>
<sequence>MAIQSTPKKLRVAVLGCGFMGTALLLGIIKDLDKSEYDLKFSVSARSGTSIKRLRQTFDSYRDQVDVISLDNADAARGADVVILAFQPQQLAEVLGYRALVRAIQGKLVVSILAGVSSLQVAQELYGSKELTTQTRVSRAIPSIGAQIGESMTLIADTVLSTSDRDLITWLFQRVGPTQLLPEHLINTTTAVSAACHALAVVAVDAIVDGSVAEGVPRPVALNIASQCLRSASTLLREQMTIESLKESMSVARGITINALLQLDRGQVRAGISDAVKFAVQYSNQMSEGSN</sequence>
<name>A0A178ZJX5_9EURO</name>
<dbReference type="Gene3D" id="1.10.3730.10">
    <property type="entry name" value="ProC C-terminal domain-like"/>
    <property type="match status" value="1"/>
</dbReference>
<keyword evidence="9" id="KW-1185">Reference proteome</keyword>
<keyword evidence="5" id="KW-1133">Transmembrane helix</keyword>
<comment type="similarity">
    <text evidence="1">Belongs to the pyrroline-5-carboxylate reductase family.</text>
</comment>
<evidence type="ECO:0000256" key="1">
    <source>
        <dbReference type="ARBA" id="ARBA00005525"/>
    </source>
</evidence>
<gene>
    <name evidence="8" type="ORF">AYL99_07004</name>
</gene>
<feature type="binding site" evidence="4">
    <location>
        <begin position="15"/>
        <end position="20"/>
    </location>
    <ligand>
        <name>NADP(+)</name>
        <dbReference type="ChEBI" id="CHEBI:58349"/>
    </ligand>
</feature>
<dbReference type="Gene3D" id="3.40.50.720">
    <property type="entry name" value="NAD(P)-binding Rossmann-like Domain"/>
    <property type="match status" value="1"/>
</dbReference>
<dbReference type="GO" id="GO:0055129">
    <property type="term" value="P:L-proline biosynthetic process"/>
    <property type="evidence" value="ECO:0007669"/>
    <property type="project" value="TreeGrafter"/>
</dbReference>
<keyword evidence="2 4" id="KW-0521">NADP</keyword>
<proteinExistence type="inferred from homology"/>
<dbReference type="Proteomes" id="UP000078343">
    <property type="component" value="Unassembled WGS sequence"/>
</dbReference>
<organism evidence="8 9">
    <name type="scientific">Fonsecaea erecta</name>
    <dbReference type="NCBI Taxonomy" id="1367422"/>
    <lineage>
        <taxon>Eukaryota</taxon>
        <taxon>Fungi</taxon>
        <taxon>Dikarya</taxon>
        <taxon>Ascomycota</taxon>
        <taxon>Pezizomycotina</taxon>
        <taxon>Eurotiomycetes</taxon>
        <taxon>Chaetothyriomycetidae</taxon>
        <taxon>Chaetothyriales</taxon>
        <taxon>Herpotrichiellaceae</taxon>
        <taxon>Fonsecaea</taxon>
    </lineage>
</organism>
<dbReference type="PANTHER" id="PTHR11645">
    <property type="entry name" value="PYRROLINE-5-CARBOXYLATE REDUCTASE"/>
    <property type="match status" value="1"/>
</dbReference>
<dbReference type="SUPFAM" id="SSF48179">
    <property type="entry name" value="6-phosphogluconate dehydrogenase C-terminal domain-like"/>
    <property type="match status" value="1"/>
</dbReference>
<dbReference type="InterPro" id="IPR028939">
    <property type="entry name" value="P5C_Rdtase_cat_N"/>
</dbReference>
<evidence type="ECO:0000256" key="2">
    <source>
        <dbReference type="ARBA" id="ARBA00022857"/>
    </source>
</evidence>
<feature type="domain" description="Pyrroline-5-carboxylate reductase catalytic N-terminal" evidence="6">
    <location>
        <begin position="11"/>
        <end position="115"/>
    </location>
</feature>
<feature type="binding site" evidence="4">
    <location>
        <position position="72"/>
    </location>
    <ligand>
        <name>NADPH</name>
        <dbReference type="ChEBI" id="CHEBI:57783"/>
    </ligand>
</feature>
<evidence type="ECO:0000259" key="6">
    <source>
        <dbReference type="Pfam" id="PF03807"/>
    </source>
</evidence>
<feature type="domain" description="Pyrroline-5-carboxylate reductase dimerisation" evidence="7">
    <location>
        <begin position="183"/>
        <end position="286"/>
    </location>
</feature>
<feature type="binding site" evidence="4">
    <location>
        <begin position="85"/>
        <end position="88"/>
    </location>
    <ligand>
        <name>NADP(+)</name>
        <dbReference type="ChEBI" id="CHEBI:58349"/>
    </ligand>
</feature>
<dbReference type="SUPFAM" id="SSF51735">
    <property type="entry name" value="NAD(P)-binding Rossmann-fold domains"/>
    <property type="match status" value="1"/>
</dbReference>
<dbReference type="OrthoDB" id="10263291at2759"/>
<dbReference type="HAMAP" id="MF_01925">
    <property type="entry name" value="P5C_reductase"/>
    <property type="match status" value="1"/>
</dbReference>
<dbReference type="GeneID" id="30011172"/>
<dbReference type="AlphaFoldDB" id="A0A178ZJX5"/>
<dbReference type="GO" id="GO:0004735">
    <property type="term" value="F:pyrroline-5-carboxylate reductase activity"/>
    <property type="evidence" value="ECO:0007669"/>
    <property type="project" value="InterPro"/>
</dbReference>
<keyword evidence="5" id="KW-0812">Transmembrane</keyword>
<evidence type="ECO:0000256" key="3">
    <source>
        <dbReference type="ARBA" id="ARBA00023002"/>
    </source>
</evidence>
<evidence type="ECO:0000256" key="5">
    <source>
        <dbReference type="SAM" id="Phobius"/>
    </source>
</evidence>
<dbReference type="Pfam" id="PF14748">
    <property type="entry name" value="P5CR_dimer"/>
    <property type="match status" value="1"/>
</dbReference>
<dbReference type="InterPro" id="IPR029036">
    <property type="entry name" value="P5CR_dimer"/>
</dbReference>
<evidence type="ECO:0000259" key="7">
    <source>
        <dbReference type="Pfam" id="PF14748"/>
    </source>
</evidence>
<comment type="caution">
    <text evidence="8">The sequence shown here is derived from an EMBL/GenBank/DDBJ whole genome shotgun (WGS) entry which is preliminary data.</text>
</comment>
<dbReference type="InterPro" id="IPR036291">
    <property type="entry name" value="NAD(P)-bd_dom_sf"/>
</dbReference>
<protein>
    <submittedName>
        <fullName evidence="8">Pyrroline-5-carboxylate reductase</fullName>
    </submittedName>
</protein>
<evidence type="ECO:0000256" key="4">
    <source>
        <dbReference type="PIRSR" id="PIRSR000193-1"/>
    </source>
</evidence>
<feature type="transmembrane region" description="Helical" evidence="5">
    <location>
        <begin position="12"/>
        <end position="29"/>
    </location>
</feature>
<dbReference type="RefSeq" id="XP_018693073.1">
    <property type="nucleotide sequence ID" value="XM_018838513.1"/>
</dbReference>
<dbReference type="InterPro" id="IPR000304">
    <property type="entry name" value="Pyrroline-COOH_reductase"/>
</dbReference>
<accession>A0A178ZJX5</accession>
<keyword evidence="3" id="KW-0560">Oxidoreductase</keyword>
<keyword evidence="5" id="KW-0472">Membrane</keyword>
<dbReference type="PIRSF" id="PIRSF000193">
    <property type="entry name" value="Pyrrol-5-carb_rd"/>
    <property type="match status" value="1"/>
</dbReference>
<evidence type="ECO:0000313" key="9">
    <source>
        <dbReference type="Proteomes" id="UP000078343"/>
    </source>
</evidence>
<dbReference type="Pfam" id="PF03807">
    <property type="entry name" value="F420_oxidored"/>
    <property type="match status" value="1"/>
</dbReference>